<evidence type="ECO:0000256" key="4">
    <source>
        <dbReference type="ARBA" id="ARBA00023136"/>
    </source>
</evidence>
<keyword evidence="3 7" id="KW-1133">Transmembrane helix</keyword>
<dbReference type="PANTHER" id="PTHR12265">
    <property type="entry name" value="TRANSMEMBRANE PROTEIN 53"/>
    <property type="match status" value="1"/>
</dbReference>
<evidence type="ECO:0000256" key="5">
    <source>
        <dbReference type="ARBA" id="ARBA00023242"/>
    </source>
</evidence>
<keyword evidence="5" id="KW-0539">Nucleus</keyword>
<dbReference type="EMBL" id="ML978443">
    <property type="protein sequence ID" value="KAF2022783.1"/>
    <property type="molecule type" value="Genomic_DNA"/>
</dbReference>
<proteinExistence type="predicted"/>
<protein>
    <submittedName>
        <fullName evidence="8">Uncharacterized protein</fullName>
    </submittedName>
</protein>
<keyword evidence="4 7" id="KW-0472">Membrane</keyword>
<feature type="transmembrane region" description="Helical" evidence="7">
    <location>
        <begin position="145"/>
        <end position="165"/>
    </location>
</feature>
<evidence type="ECO:0000256" key="2">
    <source>
        <dbReference type="ARBA" id="ARBA00022692"/>
    </source>
</evidence>
<evidence type="ECO:0000256" key="1">
    <source>
        <dbReference type="ARBA" id="ARBA00004126"/>
    </source>
</evidence>
<feature type="non-terminal residue" evidence="8">
    <location>
        <position position="1"/>
    </location>
</feature>
<reference evidence="8" key="1">
    <citation type="journal article" date="2020" name="Stud. Mycol.">
        <title>101 Dothideomycetes genomes: a test case for predicting lifestyles and emergence of pathogens.</title>
        <authorList>
            <person name="Haridas S."/>
            <person name="Albert R."/>
            <person name="Binder M."/>
            <person name="Bloem J."/>
            <person name="Labutti K."/>
            <person name="Salamov A."/>
            <person name="Andreopoulos B."/>
            <person name="Baker S."/>
            <person name="Barry K."/>
            <person name="Bills G."/>
            <person name="Bluhm B."/>
            <person name="Cannon C."/>
            <person name="Castanera R."/>
            <person name="Culley D."/>
            <person name="Daum C."/>
            <person name="Ezra D."/>
            <person name="Gonzalez J."/>
            <person name="Henrissat B."/>
            <person name="Kuo A."/>
            <person name="Liang C."/>
            <person name="Lipzen A."/>
            <person name="Lutzoni F."/>
            <person name="Magnuson J."/>
            <person name="Mondo S."/>
            <person name="Nolan M."/>
            <person name="Ohm R."/>
            <person name="Pangilinan J."/>
            <person name="Park H.-J."/>
            <person name="Ramirez L."/>
            <person name="Alfaro M."/>
            <person name="Sun H."/>
            <person name="Tritt A."/>
            <person name="Yoshinaga Y."/>
            <person name="Zwiers L.-H."/>
            <person name="Turgeon B."/>
            <person name="Goodwin S."/>
            <person name="Spatafora J."/>
            <person name="Crous P."/>
            <person name="Grigoriev I."/>
        </authorList>
    </citation>
    <scope>NUCLEOTIDE SEQUENCE</scope>
    <source>
        <strain evidence="8">CBS 110217</strain>
    </source>
</reference>
<comment type="subcellular location">
    <subcellularLocation>
        <location evidence="6">Endomembrane system</location>
        <topology evidence="6">Single-pass membrane protein</topology>
    </subcellularLocation>
    <subcellularLocation>
        <location evidence="1">Nucleus membrane</location>
    </subcellularLocation>
</comment>
<dbReference type="PANTHER" id="PTHR12265:SF30">
    <property type="entry name" value="TRANSMEMBRANE PROTEIN 53"/>
    <property type="match status" value="1"/>
</dbReference>
<feature type="transmembrane region" description="Helical" evidence="7">
    <location>
        <begin position="38"/>
        <end position="55"/>
    </location>
</feature>
<keyword evidence="2 7" id="KW-0812">Transmembrane</keyword>
<evidence type="ECO:0000313" key="8">
    <source>
        <dbReference type="EMBL" id="KAF2022783.1"/>
    </source>
</evidence>
<dbReference type="OrthoDB" id="77878at2759"/>
<name>A0A9P4GTR5_9PLEO</name>
<gene>
    <name evidence="8" type="ORF">EK21DRAFT_82423</name>
</gene>
<keyword evidence="9" id="KW-1185">Reference proteome</keyword>
<evidence type="ECO:0000256" key="7">
    <source>
        <dbReference type="SAM" id="Phobius"/>
    </source>
</evidence>
<evidence type="ECO:0000256" key="6">
    <source>
        <dbReference type="ARBA" id="ARBA00037847"/>
    </source>
</evidence>
<comment type="caution">
    <text evidence="8">The sequence shown here is derived from an EMBL/GenBank/DDBJ whole genome shotgun (WGS) entry which is preliminary data.</text>
</comment>
<evidence type="ECO:0000313" key="9">
    <source>
        <dbReference type="Proteomes" id="UP000799777"/>
    </source>
</evidence>
<dbReference type="Pfam" id="PF05705">
    <property type="entry name" value="DUF829"/>
    <property type="match status" value="1"/>
</dbReference>
<sequence>STSRQLRTTTSFLVILCAWTRAKQRYIAKYTKKYSEIFPAASIMVVLTTAADLCFRSSHRKQNRLQHVVQYLNTDLEEEPKNRRILMHAFSEGGSNKACELARAYFNETKGRLPVSALYLDSTPGRPRYVRLCNALSKSFPDLSVIRQTGFILCAAVVGAIWIFYECKGFKTNVIDRTRDCLLDTDLFDHQVPRCYFYSKSDELIAWQDVAAHHCSAPKNFIIYDECFEKSGHVRHALHDPKRYWKRIEDVWYSRIPPLASHLPEKHRL</sequence>
<dbReference type="GO" id="GO:0031965">
    <property type="term" value="C:nuclear membrane"/>
    <property type="evidence" value="ECO:0007669"/>
    <property type="project" value="UniProtKB-SubCell"/>
</dbReference>
<dbReference type="InterPro" id="IPR008547">
    <property type="entry name" value="DUF829_TMEM53"/>
</dbReference>
<organism evidence="8 9">
    <name type="scientific">Setomelanomma holmii</name>
    <dbReference type="NCBI Taxonomy" id="210430"/>
    <lineage>
        <taxon>Eukaryota</taxon>
        <taxon>Fungi</taxon>
        <taxon>Dikarya</taxon>
        <taxon>Ascomycota</taxon>
        <taxon>Pezizomycotina</taxon>
        <taxon>Dothideomycetes</taxon>
        <taxon>Pleosporomycetidae</taxon>
        <taxon>Pleosporales</taxon>
        <taxon>Pleosporineae</taxon>
        <taxon>Phaeosphaeriaceae</taxon>
        <taxon>Setomelanomma</taxon>
    </lineage>
</organism>
<dbReference type="Proteomes" id="UP000799777">
    <property type="component" value="Unassembled WGS sequence"/>
</dbReference>
<accession>A0A9P4GTR5</accession>
<dbReference type="AlphaFoldDB" id="A0A9P4GTR5"/>
<evidence type="ECO:0000256" key="3">
    <source>
        <dbReference type="ARBA" id="ARBA00022989"/>
    </source>
</evidence>